<evidence type="ECO:0000256" key="4">
    <source>
        <dbReference type="ARBA" id="ARBA00023163"/>
    </source>
</evidence>
<keyword evidence="2" id="KW-0805">Transcription regulation</keyword>
<dbReference type="Pfam" id="PF00126">
    <property type="entry name" value="HTH_1"/>
    <property type="match status" value="1"/>
</dbReference>
<dbReference type="GO" id="GO:0032993">
    <property type="term" value="C:protein-DNA complex"/>
    <property type="evidence" value="ECO:0007669"/>
    <property type="project" value="TreeGrafter"/>
</dbReference>
<comment type="similarity">
    <text evidence="1">Belongs to the LysR transcriptional regulatory family.</text>
</comment>
<dbReference type="Gene3D" id="1.10.10.10">
    <property type="entry name" value="Winged helix-like DNA-binding domain superfamily/Winged helix DNA-binding domain"/>
    <property type="match status" value="1"/>
</dbReference>
<comment type="caution">
    <text evidence="6">The sequence shown here is derived from an EMBL/GenBank/DDBJ whole genome shotgun (WGS) entry which is preliminary data.</text>
</comment>
<dbReference type="PRINTS" id="PR00039">
    <property type="entry name" value="HTHLYSR"/>
</dbReference>
<evidence type="ECO:0000259" key="5">
    <source>
        <dbReference type="PROSITE" id="PS50931"/>
    </source>
</evidence>
<keyword evidence="4" id="KW-0804">Transcription</keyword>
<dbReference type="SUPFAM" id="SSF53850">
    <property type="entry name" value="Periplasmic binding protein-like II"/>
    <property type="match status" value="1"/>
</dbReference>
<evidence type="ECO:0000313" key="7">
    <source>
        <dbReference type="Proteomes" id="UP000193396"/>
    </source>
</evidence>
<dbReference type="STRING" id="1293890.TALK_09300"/>
<dbReference type="InterPro" id="IPR036390">
    <property type="entry name" value="WH_DNA-bd_sf"/>
</dbReference>
<dbReference type="GO" id="GO:0003700">
    <property type="term" value="F:DNA-binding transcription factor activity"/>
    <property type="evidence" value="ECO:0007669"/>
    <property type="project" value="InterPro"/>
</dbReference>
<dbReference type="GO" id="GO:0003677">
    <property type="term" value="F:DNA binding"/>
    <property type="evidence" value="ECO:0007669"/>
    <property type="project" value="UniProtKB-KW"/>
</dbReference>
<dbReference type="InterPro" id="IPR036388">
    <property type="entry name" value="WH-like_DNA-bd_sf"/>
</dbReference>
<dbReference type="RefSeq" id="WP_085618109.1">
    <property type="nucleotide sequence ID" value="NZ_CAXBPE010000022.1"/>
</dbReference>
<dbReference type="InterPro" id="IPR000847">
    <property type="entry name" value="LysR_HTH_N"/>
</dbReference>
<proteinExistence type="inferred from homology"/>
<dbReference type="PANTHER" id="PTHR30346">
    <property type="entry name" value="TRANSCRIPTIONAL DUAL REGULATOR HCAR-RELATED"/>
    <property type="match status" value="1"/>
</dbReference>
<keyword evidence="3" id="KW-0238">DNA-binding</keyword>
<dbReference type="FunFam" id="1.10.10.10:FF:000001">
    <property type="entry name" value="LysR family transcriptional regulator"/>
    <property type="match status" value="1"/>
</dbReference>
<dbReference type="Proteomes" id="UP000193396">
    <property type="component" value="Unassembled WGS sequence"/>
</dbReference>
<dbReference type="Gene3D" id="3.40.190.10">
    <property type="entry name" value="Periplasmic binding protein-like II"/>
    <property type="match status" value="2"/>
</dbReference>
<dbReference type="EMBL" id="JFKB01000005">
    <property type="protein sequence ID" value="OSQ48436.1"/>
    <property type="molecule type" value="Genomic_DNA"/>
</dbReference>
<reference evidence="6 7" key="1">
    <citation type="submission" date="2014-03" db="EMBL/GenBank/DDBJ databases">
        <title>The draft genome sequence of Thalassospira alkalitolerans JCM 18968.</title>
        <authorList>
            <person name="Lai Q."/>
            <person name="Shao Z."/>
        </authorList>
    </citation>
    <scope>NUCLEOTIDE SEQUENCE [LARGE SCALE GENOMIC DNA]</scope>
    <source>
        <strain evidence="6 7">JCM 18968</strain>
    </source>
</reference>
<feature type="domain" description="HTH lysR-type" evidence="5">
    <location>
        <begin position="1"/>
        <end position="58"/>
    </location>
</feature>
<dbReference type="PANTHER" id="PTHR30346:SF30">
    <property type="entry name" value="SMALL NEUTRAL PROTEASE REGULATORY PROTEIN"/>
    <property type="match status" value="1"/>
</dbReference>
<dbReference type="AlphaFoldDB" id="A0A1Y2LC79"/>
<name>A0A1Y2LC79_9PROT</name>
<dbReference type="SUPFAM" id="SSF46785">
    <property type="entry name" value="Winged helix' DNA-binding domain"/>
    <property type="match status" value="1"/>
</dbReference>
<evidence type="ECO:0000313" key="6">
    <source>
        <dbReference type="EMBL" id="OSQ48436.1"/>
    </source>
</evidence>
<dbReference type="InterPro" id="IPR037410">
    <property type="entry name" value="BudR_PBP2"/>
</dbReference>
<evidence type="ECO:0000256" key="2">
    <source>
        <dbReference type="ARBA" id="ARBA00023015"/>
    </source>
</evidence>
<evidence type="ECO:0000256" key="1">
    <source>
        <dbReference type="ARBA" id="ARBA00009437"/>
    </source>
</evidence>
<sequence>MELRHIRYFLEVAREGNFTRAAARIGIGQPPLSQQIRDLEKEIGTQLFHRVPHGANLTQAGLAFREIVQHFPEMAERAIRAAQRAGRGEIGSIRVGFTASAAFSPSVPRVFRDFRRSYPGVDMTLEENNSARLLNAIQDEQLDAVFLRQGTTPNDNIRLHRLKSEPMLIVLPAGHPAALDDTVALETLRDDALILTPRHVGPTHFDIVVAACRAAGFEPVMGQSAPQLGSVINFVAAELGFSLVPAAMAQLQVNGVVYRKIAGDVPMAHLALAYRASDISTVLRNFVSRTLNEHRIASEPPSAPVNNAD</sequence>
<gene>
    <name evidence="6" type="ORF">TALK_09300</name>
</gene>
<dbReference type="InterPro" id="IPR005119">
    <property type="entry name" value="LysR_subst-bd"/>
</dbReference>
<accession>A0A1Y2LC79</accession>
<keyword evidence="7" id="KW-1185">Reference proteome</keyword>
<dbReference type="Pfam" id="PF03466">
    <property type="entry name" value="LysR_substrate"/>
    <property type="match status" value="1"/>
</dbReference>
<organism evidence="6 7">
    <name type="scientific">Thalassospira alkalitolerans</name>
    <dbReference type="NCBI Taxonomy" id="1293890"/>
    <lineage>
        <taxon>Bacteria</taxon>
        <taxon>Pseudomonadati</taxon>
        <taxon>Pseudomonadota</taxon>
        <taxon>Alphaproteobacteria</taxon>
        <taxon>Rhodospirillales</taxon>
        <taxon>Thalassospiraceae</taxon>
        <taxon>Thalassospira</taxon>
    </lineage>
</organism>
<dbReference type="PROSITE" id="PS50931">
    <property type="entry name" value="HTH_LYSR"/>
    <property type="match status" value="1"/>
</dbReference>
<protein>
    <submittedName>
        <fullName evidence="6">LysR family transcriptional regulator</fullName>
    </submittedName>
</protein>
<evidence type="ECO:0000256" key="3">
    <source>
        <dbReference type="ARBA" id="ARBA00023125"/>
    </source>
</evidence>
<dbReference type="OrthoDB" id="9811588at2"/>
<dbReference type="CDD" id="cd08451">
    <property type="entry name" value="PBP2_BudR"/>
    <property type="match status" value="1"/>
</dbReference>